<organism evidence="1">
    <name type="scientific">Desulfatirhabdium butyrativorans</name>
    <dbReference type="NCBI Taxonomy" id="340467"/>
    <lineage>
        <taxon>Bacteria</taxon>
        <taxon>Pseudomonadati</taxon>
        <taxon>Thermodesulfobacteriota</taxon>
        <taxon>Desulfobacteria</taxon>
        <taxon>Desulfobacterales</taxon>
        <taxon>Desulfatirhabdiaceae</taxon>
        <taxon>Desulfatirhabdium</taxon>
    </lineage>
</organism>
<evidence type="ECO:0000313" key="1">
    <source>
        <dbReference type="EMBL" id="HGU31639.1"/>
    </source>
</evidence>
<accession>A0A7C4MRS7</accession>
<dbReference type="AlphaFoldDB" id="A0A7C4MRS7"/>
<sequence length="97" mass="10894">MPDAASTERIAMYPLKRPDAVFRWLLRKSASRIPVFPHPTFLSEIPYCPFLQTSETTPHPLLISGSYLEWRGIPSDFVDTPSPASSLSSTGFERIVL</sequence>
<reference evidence="1" key="1">
    <citation type="journal article" date="2020" name="mSystems">
        <title>Genome- and Community-Level Interaction Insights into Carbon Utilization and Element Cycling Functions of Hydrothermarchaeota in Hydrothermal Sediment.</title>
        <authorList>
            <person name="Zhou Z."/>
            <person name="Liu Y."/>
            <person name="Xu W."/>
            <person name="Pan J."/>
            <person name="Luo Z.H."/>
            <person name="Li M."/>
        </authorList>
    </citation>
    <scope>NUCLEOTIDE SEQUENCE [LARGE SCALE GENOMIC DNA]</scope>
    <source>
        <strain evidence="1">SpSt-477</strain>
    </source>
</reference>
<proteinExistence type="predicted"/>
<dbReference type="EMBL" id="DSUH01000046">
    <property type="protein sequence ID" value="HGU31639.1"/>
    <property type="molecule type" value="Genomic_DNA"/>
</dbReference>
<name>A0A7C4MRS7_9BACT</name>
<comment type="caution">
    <text evidence="1">The sequence shown here is derived from an EMBL/GenBank/DDBJ whole genome shotgun (WGS) entry which is preliminary data.</text>
</comment>
<gene>
    <name evidence="1" type="ORF">ENS29_02145</name>
</gene>
<protein>
    <submittedName>
        <fullName evidence="1">Uncharacterized protein</fullName>
    </submittedName>
</protein>